<dbReference type="PANTHER" id="PTHR42943">
    <property type="entry name" value="GLUTATHIONE S-TRANSFERASE KAPPA"/>
    <property type="match status" value="1"/>
</dbReference>
<organism evidence="2 3">
    <name type="scientific">Zhongshania arctica</name>
    <dbReference type="NCBI Taxonomy" id="3238302"/>
    <lineage>
        <taxon>Bacteria</taxon>
        <taxon>Pseudomonadati</taxon>
        <taxon>Pseudomonadota</taxon>
        <taxon>Gammaproteobacteria</taxon>
        <taxon>Cellvibrionales</taxon>
        <taxon>Spongiibacteraceae</taxon>
        <taxon>Zhongshania</taxon>
    </lineage>
</organism>
<dbReference type="PANTHER" id="PTHR42943:SF2">
    <property type="entry name" value="GLUTATHIONE S-TRANSFERASE KAPPA 1"/>
    <property type="match status" value="1"/>
</dbReference>
<dbReference type="InterPro" id="IPR036249">
    <property type="entry name" value="Thioredoxin-like_sf"/>
</dbReference>
<dbReference type="Proteomes" id="UP001557484">
    <property type="component" value="Unassembled WGS sequence"/>
</dbReference>
<dbReference type="RefSeq" id="WP_368376667.1">
    <property type="nucleotide sequence ID" value="NZ_JBFRYB010000001.1"/>
</dbReference>
<dbReference type="SUPFAM" id="SSF52833">
    <property type="entry name" value="Thioredoxin-like"/>
    <property type="match status" value="2"/>
</dbReference>
<dbReference type="EMBL" id="JBFRYB010000001">
    <property type="protein sequence ID" value="MEX1666593.1"/>
    <property type="molecule type" value="Genomic_DNA"/>
</dbReference>
<gene>
    <name evidence="2" type="ORF">AB4875_13950</name>
</gene>
<keyword evidence="3" id="KW-1185">Reference proteome</keyword>
<protein>
    <submittedName>
        <fullName evidence="2">DsbA family protein</fullName>
    </submittedName>
</protein>
<sequence>MSETFKDQGGASTSEPSRLRRWVTSRLFMTRLAHADYQRKSREKHERQRAKSGSRALIEYFHQVDDGYSYLAAQLLQQFSERYDVDVICHLVSGPIGDNAPEPELLLRLAVEDAGHIAPHYGLEFPAAQKLPACELVEQANAILAKQDSAGFIECVVAVNTALWNHDQAALTALADHFGALAPADAARQVEQGNARRTALGHYSAAMFHYGNEWFWGVDRLCYLESLLVELGLDNRWGEPLLAPRKDIEIGSLRDTGTLTFEIYPSLRSPYTAIIFDRALELARTTGVNLVVKPVLPMVMRGVPATREKGTYIMRDCGREARAAGTAFGPIYDPIGHPVRQCYSLYPWACQQGKGNELLSSFLRCAFAEGVNTNKLKGLQRVVEKAGLDWKAAQTHLGDSAWESELEKNRLAMYDAGLWGVPSFRLLDGEGKQVLALWGQDRLWLFAREIQRLLAERKH</sequence>
<name>A0ABV3TYA2_9GAMM</name>
<comment type="caution">
    <text evidence="2">The sequence shown here is derived from an EMBL/GenBank/DDBJ whole genome shotgun (WGS) entry which is preliminary data.</text>
</comment>
<evidence type="ECO:0000313" key="3">
    <source>
        <dbReference type="Proteomes" id="UP001557484"/>
    </source>
</evidence>
<evidence type="ECO:0000259" key="1">
    <source>
        <dbReference type="Pfam" id="PF01323"/>
    </source>
</evidence>
<dbReference type="InterPro" id="IPR001853">
    <property type="entry name" value="DSBA-like_thioredoxin_dom"/>
</dbReference>
<reference evidence="2 3" key="1">
    <citation type="journal article" date="2011" name="Int. J. Syst. Evol. Microbiol.">
        <title>Zhongshania antarctica gen. nov., sp. nov. and Zhongshania guokunii sp. nov., gammaproteobacteria respectively isolated from coastal attached (fast) ice and surface seawater of the Antarctic.</title>
        <authorList>
            <person name="Li H.J."/>
            <person name="Zhang X.Y."/>
            <person name="Chen C.X."/>
            <person name="Zhang Y.J."/>
            <person name="Gao Z.M."/>
            <person name="Yu Y."/>
            <person name="Chen X.L."/>
            <person name="Chen B."/>
            <person name="Zhang Y.Z."/>
        </authorList>
    </citation>
    <scope>NUCLEOTIDE SEQUENCE [LARGE SCALE GENOMIC DNA]</scope>
    <source>
        <strain evidence="2 3">R06B22</strain>
    </source>
</reference>
<accession>A0ABV3TYA2</accession>
<dbReference type="Pfam" id="PF01323">
    <property type="entry name" value="DSBA"/>
    <property type="match status" value="1"/>
</dbReference>
<feature type="domain" description="DSBA-like thioredoxin" evidence="1">
    <location>
        <begin position="262"/>
        <end position="451"/>
    </location>
</feature>
<proteinExistence type="predicted"/>
<dbReference type="Gene3D" id="3.40.30.10">
    <property type="entry name" value="Glutaredoxin"/>
    <property type="match status" value="2"/>
</dbReference>
<evidence type="ECO:0000313" key="2">
    <source>
        <dbReference type="EMBL" id="MEX1666593.1"/>
    </source>
</evidence>
<dbReference type="InterPro" id="IPR051924">
    <property type="entry name" value="GST_Kappa/NadH"/>
</dbReference>